<feature type="binding site" evidence="3 4">
    <location>
        <position position="274"/>
    </location>
    <ligand>
        <name>Zn(2+)</name>
        <dbReference type="ChEBI" id="CHEBI:29105"/>
    </ligand>
</feature>
<dbReference type="GO" id="GO:0008168">
    <property type="term" value="F:methyltransferase activity"/>
    <property type="evidence" value="ECO:0007669"/>
    <property type="project" value="UniProtKB-UniRule"/>
</dbReference>
<dbReference type="PROSITE" id="PS50970">
    <property type="entry name" value="HCY"/>
    <property type="match status" value="1"/>
</dbReference>
<feature type="binding site" evidence="3 4">
    <location>
        <position position="208"/>
    </location>
    <ligand>
        <name>Zn(2+)</name>
        <dbReference type="ChEBI" id="CHEBI:29105"/>
    </ligand>
</feature>
<name>A0A7M2RJ03_9FIRM</name>
<accession>A0A7M2RJ03</accession>
<sequence>MNKQEFKELAGSGIVILDGATGTNMTKAGMPKGISTEFWILEHADVLKDLQKEYIKAGSQIVYAPTFSANRISLRNFHMETRVEELNTRLVEISKEAVQGNAYIAGDLTTTGKRLEPNGELTYEELLDAYKEQITALANAGADLLVAETMLAVDEMMAALDAASSVCDLPMMCSMTVEADGTGFFGGSALEAMETLQEMDAAAVGINCSLGPDQLESVVSAMSKRAKIPVIAKPNAGNPLINDKGEAIYNMEAFEFARHMKTLADAGASVIGGCCGTDPEYIRQIVEVLKV</sequence>
<dbReference type="GO" id="GO:0032259">
    <property type="term" value="P:methylation"/>
    <property type="evidence" value="ECO:0007669"/>
    <property type="project" value="UniProtKB-KW"/>
</dbReference>
<dbReference type="PANTHER" id="PTHR11103">
    <property type="entry name" value="SLR1189 PROTEIN"/>
    <property type="match status" value="1"/>
</dbReference>
<dbReference type="AlphaFoldDB" id="A0A7M2RJ03"/>
<keyword evidence="3 4" id="KW-0862">Zinc</keyword>
<keyword evidence="2 4" id="KW-0808">Transferase</keyword>
<evidence type="ECO:0000313" key="6">
    <source>
        <dbReference type="EMBL" id="QOV19320.1"/>
    </source>
</evidence>
<evidence type="ECO:0000256" key="2">
    <source>
        <dbReference type="ARBA" id="ARBA00022679"/>
    </source>
</evidence>
<proteinExistence type="predicted"/>
<keyword evidence="3 4" id="KW-0479">Metal-binding</keyword>
<dbReference type="EMBL" id="CP063304">
    <property type="protein sequence ID" value="QOV19320.1"/>
    <property type="molecule type" value="Genomic_DNA"/>
</dbReference>
<dbReference type="InterPro" id="IPR003726">
    <property type="entry name" value="HCY_dom"/>
</dbReference>
<dbReference type="Pfam" id="PF02574">
    <property type="entry name" value="S-methyl_trans"/>
    <property type="match status" value="1"/>
</dbReference>
<evidence type="ECO:0000313" key="7">
    <source>
        <dbReference type="Proteomes" id="UP000593601"/>
    </source>
</evidence>
<evidence type="ECO:0000256" key="3">
    <source>
        <dbReference type="PIRSR" id="PIRSR037505-2"/>
    </source>
</evidence>
<dbReference type="RefSeq" id="WP_193735640.1">
    <property type="nucleotide sequence ID" value="NZ_CP063304.1"/>
</dbReference>
<dbReference type="PIRSF" id="PIRSF037505">
    <property type="entry name" value="Betaine_HMT"/>
    <property type="match status" value="1"/>
</dbReference>
<feature type="domain" description="Hcy-binding" evidence="5">
    <location>
        <begin position="3"/>
        <end position="289"/>
    </location>
</feature>
<evidence type="ECO:0000256" key="1">
    <source>
        <dbReference type="ARBA" id="ARBA00022603"/>
    </source>
</evidence>
<reference evidence="6 7" key="1">
    <citation type="submission" date="2020-10" db="EMBL/GenBank/DDBJ databases">
        <title>Blautia liquoris sp.nov., isolated from the mud in a fermentation cellar used for the production of Chinese strong-flavoured liquor.</title>
        <authorList>
            <person name="Lu L."/>
        </authorList>
    </citation>
    <scope>NUCLEOTIDE SEQUENCE [LARGE SCALE GENOMIC DNA]</scope>
    <source>
        <strain evidence="6 7">LZLJ-3</strain>
    </source>
</reference>
<dbReference type="Gene3D" id="3.20.20.330">
    <property type="entry name" value="Homocysteine-binding-like domain"/>
    <property type="match status" value="1"/>
</dbReference>
<dbReference type="PANTHER" id="PTHR11103:SF18">
    <property type="entry name" value="SLR1189 PROTEIN"/>
    <property type="match status" value="1"/>
</dbReference>
<dbReference type="KEGG" id="bliq:INP51_15490"/>
<evidence type="ECO:0000259" key="5">
    <source>
        <dbReference type="PROSITE" id="PS50970"/>
    </source>
</evidence>
<dbReference type="InterPro" id="IPR036589">
    <property type="entry name" value="HCY_dom_sf"/>
</dbReference>
<dbReference type="SUPFAM" id="SSF82282">
    <property type="entry name" value="Homocysteine S-methyltransferase"/>
    <property type="match status" value="1"/>
</dbReference>
<keyword evidence="7" id="KW-1185">Reference proteome</keyword>
<comment type="cofactor">
    <cofactor evidence="3">
        <name>Zn(2+)</name>
        <dbReference type="ChEBI" id="CHEBI:29105"/>
    </cofactor>
    <text evidence="3">Binds 1 zinc ion per subunit.</text>
</comment>
<protein>
    <submittedName>
        <fullName evidence="6">Homocysteine S-methyltransferase family protein</fullName>
    </submittedName>
</protein>
<gene>
    <name evidence="6" type="ORF">INP51_15490</name>
</gene>
<dbReference type="InterPro" id="IPR017226">
    <property type="entry name" value="BHMT-like"/>
</dbReference>
<dbReference type="Proteomes" id="UP000593601">
    <property type="component" value="Chromosome"/>
</dbReference>
<organism evidence="6 7">
    <name type="scientific">Blautia liquoris</name>
    <dbReference type="NCBI Taxonomy" id="2779518"/>
    <lineage>
        <taxon>Bacteria</taxon>
        <taxon>Bacillati</taxon>
        <taxon>Bacillota</taxon>
        <taxon>Clostridia</taxon>
        <taxon>Lachnospirales</taxon>
        <taxon>Lachnospiraceae</taxon>
        <taxon>Blautia</taxon>
    </lineage>
</organism>
<dbReference type="GO" id="GO:0009086">
    <property type="term" value="P:methionine biosynthetic process"/>
    <property type="evidence" value="ECO:0007669"/>
    <property type="project" value="InterPro"/>
</dbReference>
<keyword evidence="1 4" id="KW-0489">Methyltransferase</keyword>
<dbReference type="GO" id="GO:0008270">
    <property type="term" value="F:zinc ion binding"/>
    <property type="evidence" value="ECO:0007669"/>
    <property type="project" value="InterPro"/>
</dbReference>
<feature type="binding site" evidence="3 4">
    <location>
        <position position="275"/>
    </location>
    <ligand>
        <name>Zn(2+)</name>
        <dbReference type="ChEBI" id="CHEBI:29105"/>
    </ligand>
</feature>
<evidence type="ECO:0000256" key="4">
    <source>
        <dbReference type="PROSITE-ProRule" id="PRU00333"/>
    </source>
</evidence>